<sequence>MADADSALSHRSTSQATAQEKELCIPPQLKFLISNTKNLVPTQLTAKNYSIWRLQLFQHVSANGYADHLSGLDTCPMEADTEEHARWKLIDRNLVSAIFSTVSALILPYVLNLQTASEVWQTLERRLQPTNRSRVIQLKNELHQIQLKDRTMVQYLDQVKKIVDSIAAAGSTVDTEDIVLYILNGLPAMYNPFKMAIRTSLQPIILDDLYSLLCSEEINLHHQHNQELQQTEATVLFAGRNTSFRSKNSKNRGKS</sequence>
<evidence type="ECO:0008006" key="3">
    <source>
        <dbReference type="Google" id="ProtNLM"/>
    </source>
</evidence>
<dbReference type="AlphaFoldDB" id="A0A8T3B320"/>
<accession>A0A8T3B320</accession>
<dbReference type="PANTHER" id="PTHR47481">
    <property type="match status" value="1"/>
</dbReference>
<comment type="caution">
    <text evidence="1">The sequence shown here is derived from an EMBL/GenBank/DDBJ whole genome shotgun (WGS) entry which is preliminary data.</text>
</comment>
<dbReference type="EMBL" id="JAGYWB010000011">
    <property type="protein sequence ID" value="KAI0503482.1"/>
    <property type="molecule type" value="Genomic_DNA"/>
</dbReference>
<organism evidence="1 2">
    <name type="scientific">Dendrobium nobile</name>
    <name type="common">Orchid</name>
    <dbReference type="NCBI Taxonomy" id="94219"/>
    <lineage>
        <taxon>Eukaryota</taxon>
        <taxon>Viridiplantae</taxon>
        <taxon>Streptophyta</taxon>
        <taxon>Embryophyta</taxon>
        <taxon>Tracheophyta</taxon>
        <taxon>Spermatophyta</taxon>
        <taxon>Magnoliopsida</taxon>
        <taxon>Liliopsida</taxon>
        <taxon>Asparagales</taxon>
        <taxon>Orchidaceae</taxon>
        <taxon>Epidendroideae</taxon>
        <taxon>Malaxideae</taxon>
        <taxon>Dendrobiinae</taxon>
        <taxon>Dendrobium</taxon>
    </lineage>
</organism>
<evidence type="ECO:0000313" key="2">
    <source>
        <dbReference type="Proteomes" id="UP000829196"/>
    </source>
</evidence>
<dbReference type="PANTHER" id="PTHR47481:SF22">
    <property type="entry name" value="RETROTRANSPOSON GAG DOMAIN-CONTAINING PROTEIN"/>
    <property type="match status" value="1"/>
</dbReference>
<gene>
    <name evidence="1" type="ORF">KFK09_014416</name>
</gene>
<dbReference type="OrthoDB" id="1912561at2759"/>
<name>A0A8T3B320_DENNO</name>
<keyword evidence="2" id="KW-1185">Reference proteome</keyword>
<reference evidence="1" key="1">
    <citation type="journal article" date="2022" name="Front. Genet.">
        <title>Chromosome-Scale Assembly of the Dendrobium nobile Genome Provides Insights Into the Molecular Mechanism of the Biosynthesis of the Medicinal Active Ingredient of Dendrobium.</title>
        <authorList>
            <person name="Xu Q."/>
            <person name="Niu S.-C."/>
            <person name="Li K.-L."/>
            <person name="Zheng P.-J."/>
            <person name="Zhang X.-J."/>
            <person name="Jia Y."/>
            <person name="Liu Y."/>
            <person name="Niu Y.-X."/>
            <person name="Yu L.-H."/>
            <person name="Chen D.-F."/>
            <person name="Zhang G.-Q."/>
        </authorList>
    </citation>
    <scope>NUCLEOTIDE SEQUENCE</scope>
    <source>
        <tissue evidence="1">Leaf</tissue>
    </source>
</reference>
<dbReference type="Pfam" id="PF14223">
    <property type="entry name" value="Retrotran_gag_2"/>
    <property type="match status" value="1"/>
</dbReference>
<proteinExistence type="predicted"/>
<dbReference type="Proteomes" id="UP000829196">
    <property type="component" value="Unassembled WGS sequence"/>
</dbReference>
<protein>
    <recommendedName>
        <fullName evidence="3">Retrovirus-related Pol polyprotein from transposon TNT 1-94</fullName>
    </recommendedName>
</protein>
<evidence type="ECO:0000313" key="1">
    <source>
        <dbReference type="EMBL" id="KAI0503482.1"/>
    </source>
</evidence>